<dbReference type="STRING" id="192903.SAMN04488513_101834"/>
<dbReference type="OrthoDB" id="1450066at2"/>
<gene>
    <name evidence="1" type="ORF">SAMN04488513_101834</name>
</gene>
<proteinExistence type="predicted"/>
<dbReference type="InterPro" id="IPR029024">
    <property type="entry name" value="TerB-like"/>
</dbReference>
<protein>
    <recommendedName>
        <fullName evidence="3">Tellurite resistance protein TerB</fullName>
    </recommendedName>
</protein>
<organism evidence="1 2">
    <name type="scientific">Pseudozobellia thermophila</name>
    <dbReference type="NCBI Taxonomy" id="192903"/>
    <lineage>
        <taxon>Bacteria</taxon>
        <taxon>Pseudomonadati</taxon>
        <taxon>Bacteroidota</taxon>
        <taxon>Flavobacteriia</taxon>
        <taxon>Flavobacteriales</taxon>
        <taxon>Flavobacteriaceae</taxon>
        <taxon>Pseudozobellia</taxon>
    </lineage>
</organism>
<evidence type="ECO:0000313" key="2">
    <source>
        <dbReference type="Proteomes" id="UP000184543"/>
    </source>
</evidence>
<keyword evidence="2" id="KW-1185">Reference proteome</keyword>
<name>A0A1M6CQ86_9FLAO</name>
<dbReference type="RefSeq" id="WP_072988905.1">
    <property type="nucleotide sequence ID" value="NZ_FQYU01000001.1"/>
</dbReference>
<reference evidence="2" key="1">
    <citation type="submission" date="2016-11" db="EMBL/GenBank/DDBJ databases">
        <authorList>
            <person name="Varghese N."/>
            <person name="Submissions S."/>
        </authorList>
    </citation>
    <scope>NUCLEOTIDE SEQUENCE [LARGE SCALE GENOMIC DNA]</scope>
    <source>
        <strain evidence="2">DSM 19858</strain>
    </source>
</reference>
<sequence>MTLTETENFNLAEKLAIVHAINAVILADGKVHNGEINALTQLMKHIDFDSNFILQARNIESEQAMAILRKMPPEKKKNLQSILEMTAISDGFKHLKETSLMTYIYKAMEI</sequence>
<dbReference type="EMBL" id="FQYU01000001">
    <property type="protein sequence ID" value="SHI62954.1"/>
    <property type="molecule type" value="Genomic_DNA"/>
</dbReference>
<accession>A0A1M6CQ86</accession>
<dbReference type="Proteomes" id="UP000184543">
    <property type="component" value="Unassembled WGS sequence"/>
</dbReference>
<dbReference type="Gene3D" id="1.10.3680.10">
    <property type="entry name" value="TerB-like"/>
    <property type="match status" value="1"/>
</dbReference>
<dbReference type="AlphaFoldDB" id="A0A1M6CQ86"/>
<evidence type="ECO:0000313" key="1">
    <source>
        <dbReference type="EMBL" id="SHI62954.1"/>
    </source>
</evidence>
<evidence type="ECO:0008006" key="3">
    <source>
        <dbReference type="Google" id="ProtNLM"/>
    </source>
</evidence>
<dbReference type="SUPFAM" id="SSF158682">
    <property type="entry name" value="TerB-like"/>
    <property type="match status" value="1"/>
</dbReference>